<dbReference type="Proteomes" id="UP000023152">
    <property type="component" value="Unassembled WGS sequence"/>
</dbReference>
<name>X6LLS4_RETFI</name>
<dbReference type="EMBL" id="ASPP01035438">
    <property type="protein sequence ID" value="ETO02574.1"/>
    <property type="molecule type" value="Genomic_DNA"/>
</dbReference>
<accession>X6LLS4</accession>
<keyword evidence="1" id="KW-0472">Membrane</keyword>
<evidence type="ECO:0000256" key="1">
    <source>
        <dbReference type="SAM" id="Phobius"/>
    </source>
</evidence>
<evidence type="ECO:0000313" key="2">
    <source>
        <dbReference type="EMBL" id="ETO02574.1"/>
    </source>
</evidence>
<sequence>MYVHITGNMERKFKHWKDLYDACEGSLEIIKNGKISQFIDFILSSSSLLFFLLFEVFLKRMEMKSKISSDDVFVLVNLAAKNKDFKIDKSEEIAKKLVEQCFYNLKNKKLPLTMGQIFEKCKDLYQSYQLDLFLFTHWDAIKTRIERVIRSKWGHNNEYVWEEKELLPALEALIKNVTINKNSEENEYYSYSSSSSFSSDEENKFKGMFYYSFICNCHDNHKYQ</sequence>
<dbReference type="AlphaFoldDB" id="X6LLS4"/>
<gene>
    <name evidence="2" type="ORF">RFI_34843</name>
</gene>
<keyword evidence="1" id="KW-0812">Transmembrane</keyword>
<keyword evidence="1" id="KW-1133">Transmembrane helix</keyword>
<reference evidence="2 3" key="1">
    <citation type="journal article" date="2013" name="Curr. Biol.">
        <title>The Genome of the Foraminiferan Reticulomyxa filosa.</title>
        <authorList>
            <person name="Glockner G."/>
            <person name="Hulsmann N."/>
            <person name="Schleicher M."/>
            <person name="Noegel A.A."/>
            <person name="Eichinger L."/>
            <person name="Gallinger C."/>
            <person name="Pawlowski J."/>
            <person name="Sierra R."/>
            <person name="Euteneuer U."/>
            <person name="Pillet L."/>
            <person name="Moustafa A."/>
            <person name="Platzer M."/>
            <person name="Groth M."/>
            <person name="Szafranski K."/>
            <person name="Schliwa M."/>
        </authorList>
    </citation>
    <scope>NUCLEOTIDE SEQUENCE [LARGE SCALE GENOMIC DNA]</scope>
</reference>
<organism evidence="2 3">
    <name type="scientific">Reticulomyxa filosa</name>
    <dbReference type="NCBI Taxonomy" id="46433"/>
    <lineage>
        <taxon>Eukaryota</taxon>
        <taxon>Sar</taxon>
        <taxon>Rhizaria</taxon>
        <taxon>Retaria</taxon>
        <taxon>Foraminifera</taxon>
        <taxon>Monothalamids</taxon>
        <taxon>Reticulomyxidae</taxon>
        <taxon>Reticulomyxa</taxon>
    </lineage>
</organism>
<feature type="transmembrane region" description="Helical" evidence="1">
    <location>
        <begin position="38"/>
        <end position="58"/>
    </location>
</feature>
<proteinExistence type="predicted"/>
<evidence type="ECO:0000313" key="3">
    <source>
        <dbReference type="Proteomes" id="UP000023152"/>
    </source>
</evidence>
<protein>
    <submittedName>
        <fullName evidence="2">Uncharacterized protein</fullName>
    </submittedName>
</protein>
<comment type="caution">
    <text evidence="2">The sequence shown here is derived from an EMBL/GenBank/DDBJ whole genome shotgun (WGS) entry which is preliminary data.</text>
</comment>
<keyword evidence="3" id="KW-1185">Reference proteome</keyword>